<dbReference type="Gene3D" id="1.20.120.350">
    <property type="entry name" value="Voltage-gated potassium channels. Chain C"/>
    <property type="match status" value="1"/>
</dbReference>
<keyword evidence="3" id="KW-0633">Potassium transport</keyword>
<keyword evidence="5" id="KW-0631">Potassium channel</keyword>
<reference evidence="14 15" key="1">
    <citation type="submission" date="2018-08" db="EMBL/GenBank/DDBJ databases">
        <title>A genome reference for cultivated species of the human gut microbiota.</title>
        <authorList>
            <person name="Zou Y."/>
            <person name="Xue W."/>
            <person name="Luo G."/>
        </authorList>
    </citation>
    <scope>NUCLEOTIDE SEQUENCE [LARGE SCALE GENOMIC DNA]</scope>
    <source>
        <strain evidence="14 15">AM43-2</strain>
    </source>
</reference>
<dbReference type="PANTHER" id="PTHR11537">
    <property type="entry name" value="VOLTAGE-GATED POTASSIUM CHANNEL"/>
    <property type="match status" value="1"/>
</dbReference>
<evidence type="ECO:0000256" key="4">
    <source>
        <dbReference type="ARBA" id="ARBA00022692"/>
    </source>
</evidence>
<dbReference type="PANTHER" id="PTHR11537:SF254">
    <property type="entry name" value="POTASSIUM VOLTAGE-GATED CHANNEL PROTEIN SHAB"/>
    <property type="match status" value="1"/>
</dbReference>
<organism evidence="14 15">
    <name type="scientific">Eubacterium ventriosum</name>
    <dbReference type="NCBI Taxonomy" id="39496"/>
    <lineage>
        <taxon>Bacteria</taxon>
        <taxon>Bacillati</taxon>
        <taxon>Bacillota</taxon>
        <taxon>Clostridia</taxon>
        <taxon>Eubacteriales</taxon>
        <taxon>Eubacteriaceae</taxon>
        <taxon>Eubacterium</taxon>
    </lineage>
</organism>
<dbReference type="PRINTS" id="PR00169">
    <property type="entry name" value="KCHANNEL"/>
</dbReference>
<dbReference type="Pfam" id="PF00520">
    <property type="entry name" value="Ion_trans"/>
    <property type="match status" value="1"/>
</dbReference>
<dbReference type="GO" id="GO:0008076">
    <property type="term" value="C:voltage-gated potassium channel complex"/>
    <property type="evidence" value="ECO:0007669"/>
    <property type="project" value="InterPro"/>
</dbReference>
<evidence type="ECO:0000313" key="15">
    <source>
        <dbReference type="Proteomes" id="UP000284598"/>
    </source>
</evidence>
<evidence type="ECO:0000256" key="6">
    <source>
        <dbReference type="ARBA" id="ARBA00022882"/>
    </source>
</evidence>
<sequence length="237" mass="26928">MRKRIYEIIEVSKDNDLVSKIYDIFMMVVIFASLIPLAFKEQTTVFLWLDKITVMIFIVDYLLRLITADYKLNSKGKAAILIYPFTPMAIIDLLSILPSMTILNSGFKLLKIFRLLRTFRVFRVFKAVRYSKNIMLILSVLKRQKDSLLVVLWLAVAYVLVSALVIFNVEPQTFDSFFDAVYWATISLTTMGYGDIYPVSTAGQVITMLSSVLGIAIVALPASIITTGYMEEVNSDK</sequence>
<evidence type="ECO:0000256" key="1">
    <source>
        <dbReference type="ARBA" id="ARBA00004141"/>
    </source>
</evidence>
<evidence type="ECO:0000256" key="12">
    <source>
        <dbReference type="SAM" id="Phobius"/>
    </source>
</evidence>
<evidence type="ECO:0000256" key="8">
    <source>
        <dbReference type="ARBA" id="ARBA00022989"/>
    </source>
</evidence>
<evidence type="ECO:0000259" key="13">
    <source>
        <dbReference type="Pfam" id="PF00520"/>
    </source>
</evidence>
<keyword evidence="8 12" id="KW-1133">Transmembrane helix</keyword>
<dbReference type="InterPro" id="IPR027359">
    <property type="entry name" value="Volt_channel_dom_sf"/>
</dbReference>
<name>A0A413RUJ0_9FIRM</name>
<keyword evidence="9" id="KW-0406">Ion transport</keyword>
<evidence type="ECO:0000256" key="2">
    <source>
        <dbReference type="ARBA" id="ARBA00022448"/>
    </source>
</evidence>
<dbReference type="EMBL" id="QSFO01000021">
    <property type="protein sequence ID" value="RHA51986.1"/>
    <property type="molecule type" value="Genomic_DNA"/>
</dbReference>
<protein>
    <submittedName>
        <fullName evidence="14">Ion transporter</fullName>
    </submittedName>
</protein>
<dbReference type="InterPro" id="IPR005821">
    <property type="entry name" value="Ion_trans_dom"/>
</dbReference>
<keyword evidence="4 12" id="KW-0812">Transmembrane</keyword>
<evidence type="ECO:0000256" key="7">
    <source>
        <dbReference type="ARBA" id="ARBA00022958"/>
    </source>
</evidence>
<feature type="transmembrane region" description="Helical" evidence="12">
    <location>
        <begin position="45"/>
        <end position="66"/>
    </location>
</feature>
<accession>A0A413RUJ0</accession>
<feature type="transmembrane region" description="Helical" evidence="12">
    <location>
        <begin position="148"/>
        <end position="169"/>
    </location>
</feature>
<comment type="subcellular location">
    <subcellularLocation>
        <location evidence="1">Membrane</location>
        <topology evidence="1">Multi-pass membrane protein</topology>
    </subcellularLocation>
</comment>
<evidence type="ECO:0000256" key="11">
    <source>
        <dbReference type="ARBA" id="ARBA00023303"/>
    </source>
</evidence>
<evidence type="ECO:0000256" key="9">
    <source>
        <dbReference type="ARBA" id="ARBA00023065"/>
    </source>
</evidence>
<keyword evidence="6" id="KW-0851">Voltage-gated channel</keyword>
<dbReference type="GO" id="GO:0001508">
    <property type="term" value="P:action potential"/>
    <property type="evidence" value="ECO:0007669"/>
    <property type="project" value="TreeGrafter"/>
</dbReference>
<feature type="transmembrane region" description="Helical" evidence="12">
    <location>
        <begin position="181"/>
        <end position="199"/>
    </location>
</feature>
<proteinExistence type="predicted"/>
<evidence type="ECO:0000256" key="10">
    <source>
        <dbReference type="ARBA" id="ARBA00023136"/>
    </source>
</evidence>
<feature type="transmembrane region" description="Helical" evidence="12">
    <location>
        <begin position="21"/>
        <end position="39"/>
    </location>
</feature>
<feature type="transmembrane region" description="Helical" evidence="12">
    <location>
        <begin position="78"/>
        <end position="97"/>
    </location>
</feature>
<dbReference type="GO" id="GO:0005249">
    <property type="term" value="F:voltage-gated potassium channel activity"/>
    <property type="evidence" value="ECO:0007669"/>
    <property type="project" value="InterPro"/>
</dbReference>
<gene>
    <name evidence="14" type="ORF">DW929_11950</name>
</gene>
<evidence type="ECO:0000256" key="5">
    <source>
        <dbReference type="ARBA" id="ARBA00022826"/>
    </source>
</evidence>
<keyword evidence="2" id="KW-0813">Transport</keyword>
<dbReference type="SUPFAM" id="SSF81324">
    <property type="entry name" value="Voltage-gated potassium channels"/>
    <property type="match status" value="1"/>
</dbReference>
<dbReference type="Proteomes" id="UP000284598">
    <property type="component" value="Unassembled WGS sequence"/>
</dbReference>
<keyword evidence="10 12" id="KW-0472">Membrane</keyword>
<evidence type="ECO:0000313" key="14">
    <source>
        <dbReference type="EMBL" id="RHA51986.1"/>
    </source>
</evidence>
<evidence type="ECO:0000256" key="3">
    <source>
        <dbReference type="ARBA" id="ARBA00022538"/>
    </source>
</evidence>
<keyword evidence="11" id="KW-0407">Ion channel</keyword>
<feature type="domain" description="Ion transport" evidence="13">
    <location>
        <begin position="20"/>
        <end position="231"/>
    </location>
</feature>
<feature type="transmembrane region" description="Helical" evidence="12">
    <location>
        <begin position="206"/>
        <end position="230"/>
    </location>
</feature>
<dbReference type="RefSeq" id="WP_118025869.1">
    <property type="nucleotide sequence ID" value="NZ_JBGLBX010000003.1"/>
</dbReference>
<comment type="caution">
    <text evidence="14">The sequence shown here is derived from an EMBL/GenBank/DDBJ whole genome shotgun (WGS) entry which is preliminary data.</text>
</comment>
<dbReference type="AlphaFoldDB" id="A0A413RUJ0"/>
<dbReference type="InterPro" id="IPR028325">
    <property type="entry name" value="VG_K_chnl"/>
</dbReference>
<dbReference type="Gene3D" id="1.10.287.70">
    <property type="match status" value="1"/>
</dbReference>
<keyword evidence="7" id="KW-0630">Potassium</keyword>